<dbReference type="InterPro" id="IPR016040">
    <property type="entry name" value="NAD(P)-bd_dom"/>
</dbReference>
<dbReference type="PANTHER" id="PTHR12126:SF11">
    <property type="entry name" value="NADH DEHYDROGENASE [UBIQUINONE] 1 ALPHA SUBCOMPLEX SUBUNIT 9, MITOCHONDRIAL"/>
    <property type="match status" value="1"/>
</dbReference>
<name>A0A125Q7H4_9HYPH</name>
<sequence length="254" mass="26911">MKIAVIGATGMMGSKIARILERDGFDITRASTSTGVNAYTGEGVERALSGADVVIDVTNTGSFGETDTLDFFRKTSGNLLSAAKASGVTHYLALSVVAVDRLVENDYFRAKLVQENLIRASGLPFTIARSTQMFEFFNGIVDASAVDETLRVPSVRVQPIAADEAAGAITNLATAKPSNSIVEIGGPEAFELVEIAQELLTAAEDPRPVVLDPTARYFGVALSKDGLLPSCIIATGTLSFHEWLFTSMSVQDVA</sequence>
<evidence type="ECO:0000259" key="1">
    <source>
        <dbReference type="Pfam" id="PF13460"/>
    </source>
</evidence>
<reference evidence="2 3" key="1">
    <citation type="submission" date="2015-11" db="EMBL/GenBank/DDBJ databases">
        <title>Draft Genome Sequence of the Strain BR 10423 (Rhizobium sp.) isolated from nodules of Mimosa pudica.</title>
        <authorList>
            <person name="Barauna A.C."/>
            <person name="Zilli J.E."/>
            <person name="Simoes-Araujo J.L."/>
            <person name="Reis V.M."/>
            <person name="James E.K."/>
            <person name="Reis F.B.Jr."/>
            <person name="Rouws L.F."/>
            <person name="Passos S.R."/>
            <person name="Gois S.R."/>
        </authorList>
    </citation>
    <scope>NUCLEOTIDE SEQUENCE [LARGE SCALE GENOMIC DNA]</scope>
    <source>
        <strain evidence="2 3">BR10423</strain>
    </source>
</reference>
<dbReference type="EMBL" id="LNCD01000082">
    <property type="protein sequence ID" value="KWV51081.1"/>
    <property type="molecule type" value="Genomic_DNA"/>
</dbReference>
<dbReference type="GO" id="GO:0044877">
    <property type="term" value="F:protein-containing complex binding"/>
    <property type="evidence" value="ECO:0007669"/>
    <property type="project" value="TreeGrafter"/>
</dbReference>
<dbReference type="Pfam" id="PF13460">
    <property type="entry name" value="NAD_binding_10"/>
    <property type="match status" value="1"/>
</dbReference>
<feature type="domain" description="NAD(P)-binding" evidence="1">
    <location>
        <begin position="40"/>
        <end position="132"/>
    </location>
</feature>
<comment type="caution">
    <text evidence="2">The sequence shown here is derived from an EMBL/GenBank/DDBJ whole genome shotgun (WGS) entry which is preliminary data.</text>
</comment>
<dbReference type="Proteomes" id="UP000068164">
    <property type="component" value="Unassembled WGS sequence"/>
</dbReference>
<dbReference type="PANTHER" id="PTHR12126">
    <property type="entry name" value="NADH-UBIQUINONE OXIDOREDUCTASE 39 KDA SUBUNIT-RELATED"/>
    <property type="match status" value="1"/>
</dbReference>
<dbReference type="InterPro" id="IPR036291">
    <property type="entry name" value="NAD(P)-bd_dom_sf"/>
</dbReference>
<dbReference type="OrthoDB" id="9771302at2"/>
<dbReference type="RefSeq" id="WP_025661147.1">
    <property type="nucleotide sequence ID" value="NZ_LNCD01000082.1"/>
</dbReference>
<keyword evidence="3" id="KW-1185">Reference proteome</keyword>
<organism evidence="2 3">
    <name type="scientific">Rhizobium altiplani</name>
    <dbReference type="NCBI Taxonomy" id="1864509"/>
    <lineage>
        <taxon>Bacteria</taxon>
        <taxon>Pseudomonadati</taxon>
        <taxon>Pseudomonadota</taxon>
        <taxon>Alphaproteobacteria</taxon>
        <taxon>Hyphomicrobiales</taxon>
        <taxon>Rhizobiaceae</taxon>
        <taxon>Rhizobium/Agrobacterium group</taxon>
        <taxon>Rhizobium</taxon>
    </lineage>
</organism>
<accession>A0A125Q7H4</accession>
<dbReference type="AlphaFoldDB" id="A0A125Q7H4"/>
<dbReference type="Gene3D" id="3.40.50.720">
    <property type="entry name" value="NAD(P)-binding Rossmann-like Domain"/>
    <property type="match status" value="1"/>
</dbReference>
<dbReference type="SUPFAM" id="SSF51735">
    <property type="entry name" value="NAD(P)-binding Rossmann-fold domains"/>
    <property type="match status" value="1"/>
</dbReference>
<dbReference type="InterPro" id="IPR051207">
    <property type="entry name" value="ComplexI_NDUFA9_subunit"/>
</dbReference>
<protein>
    <submittedName>
        <fullName evidence="2">LysR family transcriptional regulator</fullName>
    </submittedName>
</protein>
<gene>
    <name evidence="2" type="ORF">AS026_07065</name>
</gene>
<evidence type="ECO:0000313" key="3">
    <source>
        <dbReference type="Proteomes" id="UP000068164"/>
    </source>
</evidence>
<evidence type="ECO:0000313" key="2">
    <source>
        <dbReference type="EMBL" id="KWV51081.1"/>
    </source>
</evidence>
<proteinExistence type="predicted"/>